<dbReference type="AlphaFoldDB" id="A0A564WPS1"/>
<proteinExistence type="predicted"/>
<dbReference type="RefSeq" id="WP_144136847.1">
    <property type="nucleotide sequence ID" value="NZ_CABHOF010000030.1"/>
</dbReference>
<dbReference type="EMBL" id="CABHOF010000030">
    <property type="protein sequence ID" value="VUX63700.1"/>
    <property type="molecule type" value="Genomic_DNA"/>
</dbReference>
<accession>A0A564WPS1</accession>
<reference evidence="2 3" key="1">
    <citation type="submission" date="2019-07" db="EMBL/GenBank/DDBJ databases">
        <authorList>
            <person name="Chang H.-W."/>
            <person name="Raman A."/>
            <person name="Venkatesh S."/>
            <person name="Gehrig J."/>
        </authorList>
    </citation>
    <scope>NUCLEOTIDE SEQUENCE [LARGE SCALE GENOMIC DNA]</scope>
    <source>
        <strain evidence="2">Blautia_wexlerae_LFYP_14</strain>
    </source>
</reference>
<organism evidence="2 3">
    <name type="scientific">Blautia wexlerae</name>
    <dbReference type="NCBI Taxonomy" id="418240"/>
    <lineage>
        <taxon>Bacteria</taxon>
        <taxon>Bacillati</taxon>
        <taxon>Bacillota</taxon>
        <taxon>Clostridia</taxon>
        <taxon>Lachnospirales</taxon>
        <taxon>Lachnospiraceae</taxon>
        <taxon>Blautia</taxon>
    </lineage>
</organism>
<sequence>MVKIDLITGFLGSGKTTFIRKYAQYLMDAGNNIGILENDYGAVNVDMMLLQDLMGENCELEMISGGCDKDCHRRRFKTKLIAMGMCGYDRVIVEPSGIFDVDEFFDILHEEPLNRWYQIGNVIAIVDSKLERDLSEEADFILASEVADAGCIVMSKSQDASPEEIQGTIEHVNQALEKVHCSRRFHCEMNGVDTANVIHKNWDEMSKEDFDRIASCGYVMASYRKPEFEAEDAFTSLYFMNVKMTEKELREAAEKILSDSECGRVFRMKGFMRVDSDSEDGSGLSSAWAECDRRQWIELNATKNEITIRPLHVGQEVLIVIGEELHEEKIKSYLKI</sequence>
<evidence type="ECO:0000259" key="1">
    <source>
        <dbReference type="Pfam" id="PF02492"/>
    </source>
</evidence>
<feature type="domain" description="CobW/HypB/UreG nucleotide-binding" evidence="1">
    <location>
        <begin position="6"/>
        <end position="179"/>
    </location>
</feature>
<dbReference type="PANTHER" id="PTHR13748:SF62">
    <property type="entry name" value="COBW DOMAIN-CONTAINING PROTEIN"/>
    <property type="match status" value="1"/>
</dbReference>
<dbReference type="InterPro" id="IPR027417">
    <property type="entry name" value="P-loop_NTPase"/>
</dbReference>
<dbReference type="InterPro" id="IPR003495">
    <property type="entry name" value="CobW/HypB/UreG_nucleotide-bd"/>
</dbReference>
<dbReference type="Pfam" id="PF02492">
    <property type="entry name" value="cobW"/>
    <property type="match status" value="1"/>
</dbReference>
<dbReference type="SUPFAM" id="SSF52540">
    <property type="entry name" value="P-loop containing nucleoside triphosphate hydrolases"/>
    <property type="match status" value="1"/>
</dbReference>
<gene>
    <name evidence="2" type="primary">yjiA_2</name>
    <name evidence="2" type="ORF">BWLFYP14_01058</name>
</gene>
<protein>
    <submittedName>
        <fullName evidence="2">Putative GTP-binding protein YjiA</fullName>
    </submittedName>
</protein>
<evidence type="ECO:0000313" key="2">
    <source>
        <dbReference type="EMBL" id="VUX63700.1"/>
    </source>
</evidence>
<dbReference type="Proteomes" id="UP000366766">
    <property type="component" value="Unassembled WGS sequence"/>
</dbReference>
<dbReference type="GO" id="GO:0005737">
    <property type="term" value="C:cytoplasm"/>
    <property type="evidence" value="ECO:0007669"/>
    <property type="project" value="TreeGrafter"/>
</dbReference>
<evidence type="ECO:0000313" key="3">
    <source>
        <dbReference type="Proteomes" id="UP000366766"/>
    </source>
</evidence>
<dbReference type="InterPro" id="IPR051316">
    <property type="entry name" value="Zinc-reg_GTPase_activator"/>
</dbReference>
<dbReference type="PANTHER" id="PTHR13748">
    <property type="entry name" value="COBW-RELATED"/>
    <property type="match status" value="1"/>
</dbReference>
<dbReference type="Gene3D" id="3.40.50.300">
    <property type="entry name" value="P-loop containing nucleotide triphosphate hydrolases"/>
    <property type="match status" value="1"/>
</dbReference>
<keyword evidence="3" id="KW-1185">Reference proteome</keyword>
<name>A0A564WPS1_9FIRM</name>